<proteinExistence type="predicted"/>
<evidence type="ECO:0000313" key="1">
    <source>
        <dbReference type="EMBL" id="CAK9001566.1"/>
    </source>
</evidence>
<sequence length="94" mass="10817">MYFVRSGELGYNFDHTPHLTDEIDPGSRISEPALWMQWHYRGRLACTAQKLGAGESHSSLEERTWEAVLKEERIITTRLIRALCIGARCLQGRE</sequence>
<keyword evidence="2" id="KW-1185">Reference proteome</keyword>
<accession>A0ABP0IG44</accession>
<dbReference type="EMBL" id="CAXAMM010003891">
    <property type="protein sequence ID" value="CAK9001566.1"/>
    <property type="molecule type" value="Genomic_DNA"/>
</dbReference>
<gene>
    <name evidence="1" type="ORF">SCF082_LOCUS6979</name>
</gene>
<name>A0ABP0IG44_9DINO</name>
<protein>
    <submittedName>
        <fullName evidence="1">Potassium voltage-gated channel subfamily H member 6</fullName>
    </submittedName>
</protein>
<reference evidence="1 2" key="1">
    <citation type="submission" date="2024-02" db="EMBL/GenBank/DDBJ databases">
        <authorList>
            <person name="Chen Y."/>
            <person name="Shah S."/>
            <person name="Dougan E. K."/>
            <person name="Thang M."/>
            <person name="Chan C."/>
        </authorList>
    </citation>
    <scope>NUCLEOTIDE SEQUENCE [LARGE SCALE GENOMIC DNA]</scope>
</reference>
<dbReference type="Proteomes" id="UP001642464">
    <property type="component" value="Unassembled WGS sequence"/>
</dbReference>
<comment type="caution">
    <text evidence="1">The sequence shown here is derived from an EMBL/GenBank/DDBJ whole genome shotgun (WGS) entry which is preliminary data.</text>
</comment>
<organism evidence="1 2">
    <name type="scientific">Durusdinium trenchii</name>
    <dbReference type="NCBI Taxonomy" id="1381693"/>
    <lineage>
        <taxon>Eukaryota</taxon>
        <taxon>Sar</taxon>
        <taxon>Alveolata</taxon>
        <taxon>Dinophyceae</taxon>
        <taxon>Suessiales</taxon>
        <taxon>Symbiodiniaceae</taxon>
        <taxon>Durusdinium</taxon>
    </lineage>
</organism>
<evidence type="ECO:0000313" key="2">
    <source>
        <dbReference type="Proteomes" id="UP001642464"/>
    </source>
</evidence>